<dbReference type="InterPro" id="IPR032710">
    <property type="entry name" value="NTF2-like_dom_sf"/>
</dbReference>
<reference evidence="3 4" key="1">
    <citation type="submission" date="2018-06" db="EMBL/GenBank/DDBJ databases">
        <authorList>
            <consortium name="Pathogen Informatics"/>
            <person name="Doyle S."/>
        </authorList>
    </citation>
    <scope>NUCLEOTIDE SEQUENCE [LARGE SCALE GENOMIC DNA]</scope>
    <source>
        <strain evidence="3 4">NCTC11388</strain>
    </source>
</reference>
<dbReference type="AlphaFoldDB" id="A0A380CVF9"/>
<feature type="chain" id="PRO_5016946732" description="DUF4440 domain-containing protein" evidence="1">
    <location>
        <begin position="24"/>
        <end position="159"/>
    </location>
</feature>
<proteinExistence type="predicted"/>
<dbReference type="Gene3D" id="3.10.450.50">
    <property type="match status" value="1"/>
</dbReference>
<dbReference type="Proteomes" id="UP000254893">
    <property type="component" value="Unassembled WGS sequence"/>
</dbReference>
<feature type="domain" description="DUF4440" evidence="2">
    <location>
        <begin position="40"/>
        <end position="151"/>
    </location>
</feature>
<organism evidence="3 4">
    <name type="scientific">Sphingobacterium spiritivorum</name>
    <name type="common">Flavobacterium spiritivorum</name>
    <dbReference type="NCBI Taxonomy" id="258"/>
    <lineage>
        <taxon>Bacteria</taxon>
        <taxon>Pseudomonadati</taxon>
        <taxon>Bacteroidota</taxon>
        <taxon>Sphingobacteriia</taxon>
        <taxon>Sphingobacteriales</taxon>
        <taxon>Sphingobacteriaceae</taxon>
        <taxon>Sphingobacterium</taxon>
    </lineage>
</organism>
<dbReference type="InterPro" id="IPR027843">
    <property type="entry name" value="DUF4440"/>
</dbReference>
<dbReference type="RefSeq" id="WP_115171730.1">
    <property type="nucleotide sequence ID" value="NZ_UGYW01000002.1"/>
</dbReference>
<evidence type="ECO:0000259" key="2">
    <source>
        <dbReference type="Pfam" id="PF14534"/>
    </source>
</evidence>
<dbReference type="Pfam" id="PF14534">
    <property type="entry name" value="DUF4440"/>
    <property type="match status" value="1"/>
</dbReference>
<protein>
    <recommendedName>
        <fullName evidence="2">DUF4440 domain-containing protein</fullName>
    </recommendedName>
</protein>
<sequence>MTHVYSKLMLFVLAVALQINVSAQSKPYTPVSTELYNTVLEMDSLLFDAVNSGNVEKESSFFMKDLEFYHDKGGLDNYDRTIEKFKIMATSNTSLRRVLVKESVEVYPVKDYGAIQTGEHRFCQLVDGTLINCGTFKFMHIWKKTDEGWKISRVVSYGH</sequence>
<feature type="signal peptide" evidence="1">
    <location>
        <begin position="1"/>
        <end position="23"/>
    </location>
</feature>
<evidence type="ECO:0000313" key="4">
    <source>
        <dbReference type="Proteomes" id="UP000254893"/>
    </source>
</evidence>
<keyword evidence="1" id="KW-0732">Signal</keyword>
<dbReference type="SUPFAM" id="SSF54427">
    <property type="entry name" value="NTF2-like"/>
    <property type="match status" value="1"/>
</dbReference>
<name>A0A380CVF9_SPHSI</name>
<dbReference type="EMBL" id="UGYW01000002">
    <property type="protein sequence ID" value="SUJ29140.1"/>
    <property type="molecule type" value="Genomic_DNA"/>
</dbReference>
<evidence type="ECO:0000313" key="3">
    <source>
        <dbReference type="EMBL" id="SUJ29140.1"/>
    </source>
</evidence>
<evidence type="ECO:0000256" key="1">
    <source>
        <dbReference type="SAM" id="SignalP"/>
    </source>
</evidence>
<gene>
    <name evidence="3" type="ORF">NCTC11388_04541</name>
</gene>
<accession>A0A380CVF9</accession>